<sequence>MSYLDQLQRGVDHIEANLDFELSSVEVARAAGVSRWHFQRIFSAVTGETLKTYIRSRRLARSLERLACTDMRIIDVAILAGFESQESFTRAFRKAFDMTPYQFRKLGRRNLFLRKVQFDAEYLGHITTNLSMKPEIVEREPMILVGMRTRFFSVDSEKNNIADQLPPLWDAFLPRLDEVEHRVSTVGYGVVRPESPDSDHLCYDAAVEVSGIDTLPEHMVRLDLPAATYAHFTHRGPVTDLNLTVNYIYSTWLTGSDHRHTYGPDLEIYGEEFHPTSPDSVIGYAIPISARP</sequence>
<evidence type="ECO:0000256" key="3">
    <source>
        <dbReference type="ARBA" id="ARBA00023163"/>
    </source>
</evidence>
<dbReference type="InterPro" id="IPR011256">
    <property type="entry name" value="Reg_factor_effector_dom_sf"/>
</dbReference>
<dbReference type="GO" id="GO:0043565">
    <property type="term" value="F:sequence-specific DNA binding"/>
    <property type="evidence" value="ECO:0007669"/>
    <property type="project" value="InterPro"/>
</dbReference>
<dbReference type="Gene3D" id="3.20.80.10">
    <property type="entry name" value="Regulatory factor, effector binding domain"/>
    <property type="match status" value="1"/>
</dbReference>
<dbReference type="InterPro" id="IPR050959">
    <property type="entry name" value="MarA-like"/>
</dbReference>
<gene>
    <name evidence="5" type="ORF">IT779_11760</name>
</gene>
<keyword evidence="3" id="KW-0804">Transcription</keyword>
<dbReference type="Pfam" id="PF06445">
    <property type="entry name" value="GyrI-like"/>
    <property type="match status" value="1"/>
</dbReference>
<organism evidence="5 6">
    <name type="scientific">Nocardia bovistercoris</name>
    <dbReference type="NCBI Taxonomy" id="2785916"/>
    <lineage>
        <taxon>Bacteria</taxon>
        <taxon>Bacillati</taxon>
        <taxon>Actinomycetota</taxon>
        <taxon>Actinomycetes</taxon>
        <taxon>Mycobacteriales</taxon>
        <taxon>Nocardiaceae</taxon>
        <taxon>Nocardia</taxon>
    </lineage>
</organism>
<dbReference type="Proteomes" id="UP000655751">
    <property type="component" value="Unassembled WGS sequence"/>
</dbReference>
<dbReference type="AlphaFoldDB" id="A0A931N079"/>
<reference evidence="5" key="1">
    <citation type="submission" date="2020-11" db="EMBL/GenBank/DDBJ databases">
        <title>Nocardia NEAU-351.nov., a novel actinomycete isolated from the cow dung.</title>
        <authorList>
            <person name="Zhang X."/>
        </authorList>
    </citation>
    <scope>NUCLEOTIDE SEQUENCE</scope>
    <source>
        <strain evidence="5">NEAU-351</strain>
    </source>
</reference>
<dbReference type="SMART" id="SM00342">
    <property type="entry name" value="HTH_ARAC"/>
    <property type="match status" value="1"/>
</dbReference>
<keyword evidence="6" id="KW-1185">Reference proteome</keyword>
<evidence type="ECO:0000256" key="2">
    <source>
        <dbReference type="ARBA" id="ARBA00023125"/>
    </source>
</evidence>
<dbReference type="PROSITE" id="PS00041">
    <property type="entry name" value="HTH_ARAC_FAMILY_1"/>
    <property type="match status" value="1"/>
</dbReference>
<dbReference type="GO" id="GO:0003700">
    <property type="term" value="F:DNA-binding transcription factor activity"/>
    <property type="evidence" value="ECO:0007669"/>
    <property type="project" value="InterPro"/>
</dbReference>
<dbReference type="InterPro" id="IPR010499">
    <property type="entry name" value="AraC_E-bd"/>
</dbReference>
<dbReference type="SUPFAM" id="SSF46689">
    <property type="entry name" value="Homeodomain-like"/>
    <property type="match status" value="2"/>
</dbReference>
<dbReference type="InterPro" id="IPR018062">
    <property type="entry name" value="HTH_AraC-typ_CS"/>
</dbReference>
<comment type="caution">
    <text evidence="5">The sequence shown here is derived from an EMBL/GenBank/DDBJ whole genome shotgun (WGS) entry which is preliminary data.</text>
</comment>
<dbReference type="PROSITE" id="PS01124">
    <property type="entry name" value="HTH_ARAC_FAMILY_2"/>
    <property type="match status" value="1"/>
</dbReference>
<dbReference type="PANTHER" id="PTHR47504:SF5">
    <property type="entry name" value="RIGHT ORIGIN-BINDING PROTEIN"/>
    <property type="match status" value="1"/>
</dbReference>
<protein>
    <submittedName>
        <fullName evidence="5">AraC family transcriptional regulator</fullName>
    </submittedName>
</protein>
<name>A0A931N079_9NOCA</name>
<proteinExistence type="predicted"/>
<dbReference type="RefSeq" id="WP_196149308.1">
    <property type="nucleotide sequence ID" value="NZ_JADMLG010000004.1"/>
</dbReference>
<feature type="domain" description="HTH araC/xylS-type" evidence="4">
    <location>
        <begin position="8"/>
        <end position="106"/>
    </location>
</feature>
<dbReference type="SUPFAM" id="SSF55136">
    <property type="entry name" value="Probable bacterial effector-binding domain"/>
    <property type="match status" value="1"/>
</dbReference>
<dbReference type="InterPro" id="IPR018060">
    <property type="entry name" value="HTH_AraC"/>
</dbReference>
<evidence type="ECO:0000313" key="6">
    <source>
        <dbReference type="Proteomes" id="UP000655751"/>
    </source>
</evidence>
<dbReference type="SMART" id="SM00871">
    <property type="entry name" value="AraC_E_bind"/>
    <property type="match status" value="1"/>
</dbReference>
<evidence type="ECO:0000313" key="5">
    <source>
        <dbReference type="EMBL" id="MBH0776960.1"/>
    </source>
</evidence>
<evidence type="ECO:0000259" key="4">
    <source>
        <dbReference type="PROSITE" id="PS01124"/>
    </source>
</evidence>
<dbReference type="Gene3D" id="1.10.10.60">
    <property type="entry name" value="Homeodomain-like"/>
    <property type="match status" value="2"/>
</dbReference>
<dbReference type="InterPro" id="IPR009057">
    <property type="entry name" value="Homeodomain-like_sf"/>
</dbReference>
<dbReference type="Pfam" id="PF12833">
    <property type="entry name" value="HTH_18"/>
    <property type="match status" value="1"/>
</dbReference>
<dbReference type="InterPro" id="IPR029442">
    <property type="entry name" value="GyrI-like"/>
</dbReference>
<evidence type="ECO:0000256" key="1">
    <source>
        <dbReference type="ARBA" id="ARBA00023015"/>
    </source>
</evidence>
<dbReference type="PRINTS" id="PR00032">
    <property type="entry name" value="HTHARAC"/>
</dbReference>
<dbReference type="PANTHER" id="PTHR47504">
    <property type="entry name" value="RIGHT ORIGIN-BINDING PROTEIN"/>
    <property type="match status" value="1"/>
</dbReference>
<dbReference type="InterPro" id="IPR020449">
    <property type="entry name" value="Tscrpt_reg_AraC-type_HTH"/>
</dbReference>
<keyword evidence="1" id="KW-0805">Transcription regulation</keyword>
<accession>A0A931N079</accession>
<dbReference type="EMBL" id="JADMLG010000004">
    <property type="protein sequence ID" value="MBH0776960.1"/>
    <property type="molecule type" value="Genomic_DNA"/>
</dbReference>
<keyword evidence="2" id="KW-0238">DNA-binding</keyword>